<evidence type="ECO:0000313" key="2">
    <source>
        <dbReference type="Proteomes" id="UP000323671"/>
    </source>
</evidence>
<organism evidence="1 2">
    <name type="scientific">Oryzomicrobium terrae</name>
    <dbReference type="NCBI Taxonomy" id="1735038"/>
    <lineage>
        <taxon>Bacteria</taxon>
        <taxon>Pseudomonadati</taxon>
        <taxon>Pseudomonadota</taxon>
        <taxon>Betaproteobacteria</taxon>
        <taxon>Rhodocyclales</taxon>
        <taxon>Rhodocyclaceae</taxon>
        <taxon>Oryzomicrobium</taxon>
    </lineage>
</organism>
<name>A0A5C1E7P2_9RHOO</name>
<dbReference type="KEGG" id="otr:OTERR_11590"/>
<keyword evidence="2" id="KW-1185">Reference proteome</keyword>
<protein>
    <submittedName>
        <fullName evidence="1">Cytochrome c1 protein</fullName>
    </submittedName>
</protein>
<dbReference type="EMBL" id="CP022579">
    <property type="protein sequence ID" value="QEL64635.1"/>
    <property type="molecule type" value="Genomic_DNA"/>
</dbReference>
<proteinExistence type="predicted"/>
<dbReference type="AlphaFoldDB" id="A0A5C1E7P2"/>
<reference evidence="1 2" key="1">
    <citation type="submission" date="2017-07" db="EMBL/GenBank/DDBJ databases">
        <title>Complete genome sequence of Oryzomicrobium terrae TPP412.</title>
        <authorList>
            <person name="Chiu L.-W."/>
            <person name="Lo K.-J."/>
            <person name="Tsai Y.-M."/>
            <person name="Lin S.-S."/>
            <person name="Kuo C.-H."/>
            <person name="Liu C.-T."/>
        </authorList>
    </citation>
    <scope>NUCLEOTIDE SEQUENCE [LARGE SCALE GENOMIC DNA]</scope>
    <source>
        <strain evidence="1 2">TPP412</strain>
    </source>
</reference>
<dbReference type="Proteomes" id="UP000323671">
    <property type="component" value="Chromosome"/>
</dbReference>
<sequence>MARFGDLSHRFLRRAAAVFTALLSIPIFLIPGEASALPLFARQTGQNCVACHAGGQFPALTPYGRIFKLTGYTIGVRNNIPISVMIQAGMTKVANTTNGSLLDPNGSGGNGAMPADNYPRDGLVSVSQVSLFAGGKITDNLGLFGQWTLNPYDHQNDHSKWISHSATDQFDLRYADRFINADHDLILGASLNNNIGTTDVWNTFNNPFQMVPTPIGPAGLQANAFTGPQFSPMLTQGNQNAGLNIYAFWNNTLYAEAGLYRNANGIFSIMSQGVNSDSTTTLKGYNPYWRLALNHDWGPNSAMIGLHGLNARVYSDPADSHSPLVRNNDVGIDGQFQRILDPHTFSAQFSYTREQQSYDDALWNSNNPSYTGTYANSSNTIDLLKLNTTYIYQAKYGASLSYVSSQGSKDAILYAANPITGSANNRPGTRVWVPEVFWTPLQYVRIGFQYYKYTQFMGGTTGYDGVSSRSAKDNNLSFLYLWAAY</sequence>
<evidence type="ECO:0000313" key="1">
    <source>
        <dbReference type="EMBL" id="QEL64635.1"/>
    </source>
</evidence>
<accession>A0A5C1E7P2</accession>
<gene>
    <name evidence="1" type="ORF">OTERR_11590</name>
</gene>